<organism evidence="5 6">
    <name type="scientific">Alteromonas mediterranea</name>
    <dbReference type="NCBI Taxonomy" id="314275"/>
    <lineage>
        <taxon>Bacteria</taxon>
        <taxon>Pseudomonadati</taxon>
        <taxon>Pseudomonadota</taxon>
        <taxon>Gammaproteobacteria</taxon>
        <taxon>Alteromonadales</taxon>
        <taxon>Alteromonadaceae</taxon>
        <taxon>Alteromonas/Salinimonas group</taxon>
        <taxon>Alteromonas</taxon>
    </lineage>
</organism>
<evidence type="ECO:0000256" key="4">
    <source>
        <dbReference type="SAM" id="MobiDB-lite"/>
    </source>
</evidence>
<dbReference type="GO" id="GO:0048038">
    <property type="term" value="F:quinone binding"/>
    <property type="evidence" value="ECO:0007669"/>
    <property type="project" value="InterPro"/>
</dbReference>
<reference evidence="5 6" key="1">
    <citation type="submission" date="2015-12" db="EMBL/GenBank/DDBJ databases">
        <title>Intraspecies pangenome expansion in the marine bacterium Alteromonas.</title>
        <authorList>
            <person name="Lopez-Perez M."/>
            <person name="Rodriguez-Valera F."/>
        </authorList>
    </citation>
    <scope>NUCLEOTIDE SEQUENCE [LARGE SCALE GENOMIC DNA]</scope>
    <source>
        <strain evidence="5 6">UM8</strain>
    </source>
</reference>
<dbReference type="EMBL" id="CP013928">
    <property type="protein sequence ID" value="AMJ79719.1"/>
    <property type="molecule type" value="Genomic_DNA"/>
</dbReference>
<feature type="compositionally biased region" description="Polar residues" evidence="4">
    <location>
        <begin position="24"/>
        <end position="42"/>
    </location>
</feature>
<evidence type="ECO:0000313" key="5">
    <source>
        <dbReference type="EMBL" id="AMJ79719.1"/>
    </source>
</evidence>
<comment type="subunit">
    <text evidence="2">Monomer. Interacts with PqqE.</text>
</comment>
<keyword evidence="3" id="KW-0884">PQQ biosynthesis</keyword>
<evidence type="ECO:0000256" key="2">
    <source>
        <dbReference type="ARBA" id="ARBA00011741"/>
    </source>
</evidence>
<dbReference type="NCBIfam" id="NF002535">
    <property type="entry name" value="PRK02079.1"/>
    <property type="match status" value="1"/>
</dbReference>
<dbReference type="InterPro" id="IPR022479">
    <property type="entry name" value="PqqD_bac"/>
</dbReference>
<feature type="region of interest" description="Disordered" evidence="4">
    <location>
        <begin position="1"/>
        <end position="48"/>
    </location>
</feature>
<accession>A0AAC9AE11</accession>
<protein>
    <submittedName>
        <fullName evidence="5">Coenzyme PQQ synthesis protein D</fullName>
    </submittedName>
</protein>
<evidence type="ECO:0000256" key="3">
    <source>
        <dbReference type="ARBA" id="ARBA00022905"/>
    </source>
</evidence>
<proteinExistence type="predicted"/>
<evidence type="ECO:0000256" key="1">
    <source>
        <dbReference type="ARBA" id="ARBA00004886"/>
    </source>
</evidence>
<sequence>MMSNLQSQTQHHLDADSVGDDDIGSNTPEDNIENSSSHNNEGCGTRDKTASLNPLFRMQYEKAQGCYVLLFPEGMIKLNPSAAEILKRVDGNNTENAICAELRQAFPDAPDDLEEDVHVFLVHAEQKKWIRYDE</sequence>
<dbReference type="Proteomes" id="UP000061468">
    <property type="component" value="Chromosome"/>
</dbReference>
<gene>
    <name evidence="5" type="ORF">AV942_16190</name>
</gene>
<dbReference type="RefSeq" id="WP_015068009.1">
    <property type="nucleotide sequence ID" value="NZ_CAXGIV010000126.1"/>
</dbReference>
<dbReference type="Gene3D" id="1.10.10.1150">
    <property type="entry name" value="Coenzyme PQQ synthesis protein D (PqqD)"/>
    <property type="match status" value="1"/>
</dbReference>
<name>A0AAC9AE11_9ALTE</name>
<feature type="compositionally biased region" description="Polar residues" evidence="4">
    <location>
        <begin position="1"/>
        <end position="10"/>
    </location>
</feature>
<dbReference type="Pfam" id="PF05402">
    <property type="entry name" value="PqqD"/>
    <property type="match status" value="1"/>
</dbReference>
<dbReference type="GO" id="GO:0018189">
    <property type="term" value="P:pyrroloquinoline quinone biosynthetic process"/>
    <property type="evidence" value="ECO:0007669"/>
    <property type="project" value="UniProtKB-KW"/>
</dbReference>
<comment type="pathway">
    <text evidence="1">Cofactor biosynthesis; pyrroloquinoline quinone biosynthesis.</text>
</comment>
<evidence type="ECO:0000313" key="6">
    <source>
        <dbReference type="Proteomes" id="UP000061468"/>
    </source>
</evidence>
<dbReference type="NCBIfam" id="TIGR03859">
    <property type="entry name" value="PQQ_PqqD"/>
    <property type="match status" value="1"/>
</dbReference>
<dbReference type="InterPro" id="IPR041881">
    <property type="entry name" value="PqqD_sf"/>
</dbReference>
<dbReference type="InterPro" id="IPR008792">
    <property type="entry name" value="PQQD"/>
</dbReference>
<dbReference type="AlphaFoldDB" id="A0AAC9AE11"/>